<protein>
    <submittedName>
        <fullName evidence="3">DUF1902 domain-containing protein</fullName>
    </submittedName>
</protein>
<proteinExistence type="predicted"/>
<accession>A0A0N4W2D3</accession>
<organism evidence="3">
    <name type="scientific">Haemonchus placei</name>
    <name type="common">Barber's pole worm</name>
    <dbReference type="NCBI Taxonomy" id="6290"/>
    <lineage>
        <taxon>Eukaryota</taxon>
        <taxon>Metazoa</taxon>
        <taxon>Ecdysozoa</taxon>
        <taxon>Nematoda</taxon>
        <taxon>Chromadorea</taxon>
        <taxon>Rhabditida</taxon>
        <taxon>Rhabditina</taxon>
        <taxon>Rhabditomorpha</taxon>
        <taxon>Strongyloidea</taxon>
        <taxon>Trichostrongylidae</taxon>
        <taxon>Haemonchus</taxon>
    </lineage>
</organism>
<keyword evidence="2" id="KW-1185">Reference proteome</keyword>
<reference evidence="3" key="1">
    <citation type="submission" date="2017-02" db="UniProtKB">
        <authorList>
            <consortium name="WormBaseParasite"/>
        </authorList>
    </citation>
    <scope>IDENTIFICATION</scope>
</reference>
<evidence type="ECO:0000313" key="3">
    <source>
        <dbReference type="WBParaSite" id="HPLM_0000387701-mRNA-1"/>
    </source>
</evidence>
<dbReference type="WBParaSite" id="HPLM_0000387701-mRNA-1">
    <property type="protein sequence ID" value="HPLM_0000387701-mRNA-1"/>
    <property type="gene ID" value="HPLM_0000387701"/>
</dbReference>
<gene>
    <name evidence="1" type="ORF">HPLM_LOCUS3869</name>
</gene>
<evidence type="ECO:0000313" key="2">
    <source>
        <dbReference type="Proteomes" id="UP000268014"/>
    </source>
</evidence>
<reference evidence="1 2" key="2">
    <citation type="submission" date="2018-11" db="EMBL/GenBank/DDBJ databases">
        <authorList>
            <consortium name="Pathogen Informatics"/>
        </authorList>
    </citation>
    <scope>NUCLEOTIDE SEQUENCE [LARGE SCALE GENOMIC DNA]</scope>
    <source>
        <strain evidence="1 2">MHpl1</strain>
    </source>
</reference>
<name>A0A0N4W2D3_HAEPC</name>
<dbReference type="AlphaFoldDB" id="A0A0N4W2D3"/>
<dbReference type="Proteomes" id="UP000268014">
    <property type="component" value="Unassembled WGS sequence"/>
</dbReference>
<sequence length="68" mass="7706">MLYTTEMFYDASSPYGWEVCDDLTGDNDALVRGLLACAKEAEVPRMDSVVDPLTLHMRRRTFSGQEET</sequence>
<dbReference type="OrthoDB" id="410104at2759"/>
<dbReference type="EMBL" id="UZAF01016154">
    <property type="protein sequence ID" value="VDO21877.1"/>
    <property type="molecule type" value="Genomic_DNA"/>
</dbReference>
<evidence type="ECO:0000313" key="1">
    <source>
        <dbReference type="EMBL" id="VDO21877.1"/>
    </source>
</evidence>